<protein>
    <submittedName>
        <fullName evidence="2">Mitochondrial import receptor subunit TOM9-2-like</fullName>
    </submittedName>
</protein>
<dbReference type="CDD" id="cd22884">
    <property type="entry name" value="TOM22"/>
    <property type="match status" value="1"/>
</dbReference>
<dbReference type="PANTHER" id="PTHR46867:SF9">
    <property type="entry name" value="OS02G0131600 PROTEIN"/>
    <property type="match status" value="1"/>
</dbReference>
<keyword evidence="3" id="KW-1185">Reference proteome</keyword>
<dbReference type="Proteomes" id="UP001327560">
    <property type="component" value="Chromosome 7"/>
</dbReference>
<dbReference type="PANTHER" id="PTHR46867">
    <property type="entry name" value="MITOCHONDRIAL IMPORT RECEPTOR SUBUNIT TOM9-2"/>
    <property type="match status" value="1"/>
</dbReference>
<keyword evidence="2" id="KW-0675">Receptor</keyword>
<gene>
    <name evidence="2" type="ORF">Cni_G22081</name>
</gene>
<name>A0AAQ3QHX8_9LILI</name>
<accession>A0AAQ3QHX8</accession>
<evidence type="ECO:0000313" key="3">
    <source>
        <dbReference type="Proteomes" id="UP001327560"/>
    </source>
</evidence>
<feature type="transmembrane region" description="Helical" evidence="1">
    <location>
        <begin position="82"/>
        <end position="99"/>
    </location>
</feature>
<dbReference type="InterPro" id="IPR017411">
    <property type="entry name" value="Tom22_pln"/>
</dbReference>
<evidence type="ECO:0000313" key="2">
    <source>
        <dbReference type="EMBL" id="WOL13311.1"/>
    </source>
</evidence>
<reference evidence="2 3" key="1">
    <citation type="submission" date="2023-10" db="EMBL/GenBank/DDBJ databases">
        <title>Chromosome-scale genome assembly provides insights into flower coloration mechanisms of Canna indica.</title>
        <authorList>
            <person name="Li C."/>
        </authorList>
    </citation>
    <scope>NUCLEOTIDE SEQUENCE [LARGE SCALE GENOMIC DNA]</scope>
    <source>
        <tissue evidence="2">Flower</tissue>
    </source>
</reference>
<organism evidence="2 3">
    <name type="scientific">Canna indica</name>
    <name type="common">Indian-shot</name>
    <dbReference type="NCBI Taxonomy" id="4628"/>
    <lineage>
        <taxon>Eukaryota</taxon>
        <taxon>Viridiplantae</taxon>
        <taxon>Streptophyta</taxon>
        <taxon>Embryophyta</taxon>
        <taxon>Tracheophyta</taxon>
        <taxon>Spermatophyta</taxon>
        <taxon>Magnoliopsida</taxon>
        <taxon>Liliopsida</taxon>
        <taxon>Zingiberales</taxon>
        <taxon>Cannaceae</taxon>
        <taxon>Canna</taxon>
    </lineage>
</organism>
<evidence type="ECO:0000256" key="1">
    <source>
        <dbReference type="SAM" id="Phobius"/>
    </source>
</evidence>
<dbReference type="EMBL" id="CP136896">
    <property type="protein sequence ID" value="WOL13311.1"/>
    <property type="molecule type" value="Genomic_DNA"/>
</dbReference>
<keyword evidence="1" id="KW-0472">Membrane</keyword>
<keyword evidence="1" id="KW-1133">Transmembrane helix</keyword>
<sequence>MFVETRTKDGKALDDETEEAIEKLKTMVEHDRKPAAETFQSMFGKEKSGRVRCYVPVVARGKAAVVEAGTMAKKLIRITVKAAWIVGTAFLVLSIHLFIEMDREQQLNDLEM</sequence>
<keyword evidence="1" id="KW-0812">Transmembrane</keyword>
<dbReference type="AlphaFoldDB" id="A0AAQ3QHX8"/>
<proteinExistence type="predicted"/>